<dbReference type="AlphaFoldDB" id="A0A8J2Z3M3"/>
<evidence type="ECO:0000313" key="3">
    <source>
        <dbReference type="Proteomes" id="UP000636949"/>
    </source>
</evidence>
<proteinExistence type="predicted"/>
<comment type="caution">
    <text evidence="2">The sequence shown here is derived from an EMBL/GenBank/DDBJ whole genome shotgun (WGS) entry which is preliminary data.</text>
</comment>
<feature type="transmembrane region" description="Helical" evidence="1">
    <location>
        <begin position="221"/>
        <end position="239"/>
    </location>
</feature>
<feature type="transmembrane region" description="Helical" evidence="1">
    <location>
        <begin position="313"/>
        <end position="332"/>
    </location>
</feature>
<feature type="transmembrane region" description="Helical" evidence="1">
    <location>
        <begin position="190"/>
        <end position="209"/>
    </location>
</feature>
<feature type="transmembrane region" description="Helical" evidence="1">
    <location>
        <begin position="69"/>
        <end position="99"/>
    </location>
</feature>
<dbReference type="NCBIfam" id="NF010619">
    <property type="entry name" value="PRK14013.2-5"/>
    <property type="match status" value="1"/>
</dbReference>
<protein>
    <recommendedName>
        <fullName evidence="4">Integral membrane protein, YkoY family</fullName>
    </recommendedName>
</protein>
<evidence type="ECO:0000256" key="1">
    <source>
        <dbReference type="SAM" id="Phobius"/>
    </source>
</evidence>
<feature type="transmembrane region" description="Helical" evidence="1">
    <location>
        <begin position="245"/>
        <end position="268"/>
    </location>
</feature>
<evidence type="ECO:0008006" key="4">
    <source>
        <dbReference type="Google" id="ProtNLM"/>
    </source>
</evidence>
<dbReference type="OrthoDB" id="8533002at2"/>
<dbReference type="PANTHER" id="PTHR30238:SF4">
    <property type="entry name" value="SLL1022 PROTEIN"/>
    <property type="match status" value="1"/>
</dbReference>
<sequence>MHQNLKYFYSAFFITIVGIIAAVMLEPTHKAYALYLILVLALLEISLSFDNAVVNAKVLANMPKKWQKIFIWIGLPIAVFGMRLIFPILLVSVTTSLSFLDVFKLATNDPAAYQHALELGFPTICAFGGGFLIMVFLKFFVAEKHDLHWIPAIEENKFISLIRHYPGGYIIFALIIGFIVIYNADSNQGGTLALAFLMGLMVHEALGILNHAFGSNMTGKVMQNGLMGFLYLEVLDASFSFDGVIGAFAISTNIFIIMIGLGIGAMYVRSLTIFFVEHQTLTKFRYLEHGAHYAIGFLAIIMFIKIYTHVPEWLTGTIGIGLIIVAFVHSNIANKRST</sequence>
<keyword evidence="1" id="KW-0812">Transmembrane</keyword>
<evidence type="ECO:0000313" key="2">
    <source>
        <dbReference type="EMBL" id="GGF95174.1"/>
    </source>
</evidence>
<dbReference type="PANTHER" id="PTHR30238">
    <property type="entry name" value="MEMBRANE BOUND PREDICTED REDOX MODULATOR"/>
    <property type="match status" value="1"/>
</dbReference>
<dbReference type="EMBL" id="BMJS01000008">
    <property type="protein sequence ID" value="GGF95174.1"/>
    <property type="molecule type" value="Genomic_DNA"/>
</dbReference>
<feature type="transmembrane region" description="Helical" evidence="1">
    <location>
        <begin position="7"/>
        <end position="25"/>
    </location>
</feature>
<keyword evidence="3" id="KW-1185">Reference proteome</keyword>
<feature type="transmembrane region" description="Helical" evidence="1">
    <location>
        <begin position="289"/>
        <end position="307"/>
    </location>
</feature>
<gene>
    <name evidence="2" type="ORF">GCM10010995_10530</name>
</gene>
<reference evidence="2" key="1">
    <citation type="journal article" date="2014" name="Int. J. Syst. Evol. Microbiol.">
        <title>Complete genome sequence of Corynebacterium casei LMG S-19264T (=DSM 44701T), isolated from a smear-ripened cheese.</title>
        <authorList>
            <consortium name="US DOE Joint Genome Institute (JGI-PGF)"/>
            <person name="Walter F."/>
            <person name="Albersmeier A."/>
            <person name="Kalinowski J."/>
            <person name="Ruckert C."/>
        </authorList>
    </citation>
    <scope>NUCLEOTIDE SEQUENCE</scope>
    <source>
        <strain evidence="2">CGMCC 1.15758</strain>
    </source>
</reference>
<organism evidence="2 3">
    <name type="scientific">Cysteiniphilum litorale</name>
    <dbReference type="NCBI Taxonomy" id="2056700"/>
    <lineage>
        <taxon>Bacteria</taxon>
        <taxon>Pseudomonadati</taxon>
        <taxon>Pseudomonadota</taxon>
        <taxon>Gammaproteobacteria</taxon>
        <taxon>Thiotrichales</taxon>
        <taxon>Fastidiosibacteraceae</taxon>
        <taxon>Cysteiniphilum</taxon>
    </lineage>
</organism>
<dbReference type="Pfam" id="PF04332">
    <property type="entry name" value="DUF475"/>
    <property type="match status" value="1"/>
</dbReference>
<keyword evidence="1" id="KW-0472">Membrane</keyword>
<dbReference type="RefSeq" id="WP_117001975.1">
    <property type="nucleotide sequence ID" value="NZ_BMJS01000008.1"/>
</dbReference>
<name>A0A8J2Z3M3_9GAMM</name>
<reference evidence="2" key="2">
    <citation type="submission" date="2020-09" db="EMBL/GenBank/DDBJ databases">
        <authorList>
            <person name="Sun Q."/>
            <person name="Zhou Y."/>
        </authorList>
    </citation>
    <scope>NUCLEOTIDE SEQUENCE</scope>
    <source>
        <strain evidence="2">CGMCC 1.15758</strain>
    </source>
</reference>
<keyword evidence="1" id="KW-1133">Transmembrane helix</keyword>
<accession>A0A8J2Z3M3</accession>
<feature type="transmembrane region" description="Helical" evidence="1">
    <location>
        <begin position="31"/>
        <end position="49"/>
    </location>
</feature>
<feature type="transmembrane region" description="Helical" evidence="1">
    <location>
        <begin position="119"/>
        <end position="141"/>
    </location>
</feature>
<dbReference type="InterPro" id="IPR007427">
    <property type="entry name" value="DUF475"/>
</dbReference>
<feature type="transmembrane region" description="Helical" evidence="1">
    <location>
        <begin position="162"/>
        <end position="184"/>
    </location>
</feature>
<dbReference type="Proteomes" id="UP000636949">
    <property type="component" value="Unassembled WGS sequence"/>
</dbReference>